<evidence type="ECO:0000256" key="1">
    <source>
        <dbReference type="ARBA" id="ARBA00007689"/>
    </source>
</evidence>
<name>A0ABN2EXR9_9ACTN</name>
<comment type="similarity">
    <text evidence="1">Belongs to the YciI family.</text>
</comment>
<evidence type="ECO:0000259" key="2">
    <source>
        <dbReference type="Pfam" id="PF03795"/>
    </source>
</evidence>
<evidence type="ECO:0000313" key="3">
    <source>
        <dbReference type="EMBL" id="GAA1618390.1"/>
    </source>
</evidence>
<dbReference type="InterPro" id="IPR005545">
    <property type="entry name" value="YCII"/>
</dbReference>
<dbReference type="PANTHER" id="PTHR35174">
    <property type="entry name" value="BLL7171 PROTEIN-RELATED"/>
    <property type="match status" value="1"/>
</dbReference>
<feature type="domain" description="YCII-related" evidence="2">
    <location>
        <begin position="1"/>
        <end position="97"/>
    </location>
</feature>
<proteinExistence type="inferred from homology"/>
<dbReference type="RefSeq" id="WP_344222514.1">
    <property type="nucleotide sequence ID" value="NZ_BAAAOS010000069.1"/>
</dbReference>
<dbReference type="PANTHER" id="PTHR35174:SF3">
    <property type="entry name" value="BLL7171 PROTEIN"/>
    <property type="match status" value="1"/>
</dbReference>
<dbReference type="Gene3D" id="3.30.70.1060">
    <property type="entry name" value="Dimeric alpha+beta barrel"/>
    <property type="match status" value="1"/>
</dbReference>
<dbReference type="InterPro" id="IPR011008">
    <property type="entry name" value="Dimeric_a/b-barrel"/>
</dbReference>
<evidence type="ECO:0000313" key="4">
    <source>
        <dbReference type="Proteomes" id="UP001500393"/>
    </source>
</evidence>
<protein>
    <recommendedName>
        <fullName evidence="2">YCII-related domain-containing protein</fullName>
    </recommendedName>
</protein>
<organism evidence="3 4">
    <name type="scientific">Kribbella sancticallisti</name>
    <dbReference type="NCBI Taxonomy" id="460087"/>
    <lineage>
        <taxon>Bacteria</taxon>
        <taxon>Bacillati</taxon>
        <taxon>Actinomycetota</taxon>
        <taxon>Actinomycetes</taxon>
        <taxon>Propionibacteriales</taxon>
        <taxon>Kribbellaceae</taxon>
        <taxon>Kribbella</taxon>
    </lineage>
</organism>
<comment type="caution">
    <text evidence="3">The sequence shown here is derived from an EMBL/GenBank/DDBJ whole genome shotgun (WGS) entry which is preliminary data.</text>
</comment>
<accession>A0ABN2EXR9</accession>
<gene>
    <name evidence="3" type="ORF">GCM10009789_85370</name>
</gene>
<keyword evidence="4" id="KW-1185">Reference proteome</keyword>
<dbReference type="Proteomes" id="UP001500393">
    <property type="component" value="Unassembled WGS sequence"/>
</dbReference>
<dbReference type="Pfam" id="PF03795">
    <property type="entry name" value="YCII"/>
    <property type="match status" value="1"/>
</dbReference>
<dbReference type="EMBL" id="BAAAOS010000069">
    <property type="protein sequence ID" value="GAA1618390.1"/>
    <property type="molecule type" value="Genomic_DNA"/>
</dbReference>
<sequence>MKYLVLIYGNADEFWTGSEQDLANLRDLMTFKDELALTGELVSAEGLSFPSDAKFVQVRDDQRVVTDGPFGEAKEQLAGFFLIDVADDQRAEEVAGRVSALVGDRVELRGTLVSAEDYLA</sequence>
<dbReference type="SUPFAM" id="SSF54909">
    <property type="entry name" value="Dimeric alpha+beta barrel"/>
    <property type="match status" value="1"/>
</dbReference>
<reference evidence="3 4" key="1">
    <citation type="journal article" date="2019" name="Int. J. Syst. Evol. Microbiol.">
        <title>The Global Catalogue of Microorganisms (GCM) 10K type strain sequencing project: providing services to taxonomists for standard genome sequencing and annotation.</title>
        <authorList>
            <consortium name="The Broad Institute Genomics Platform"/>
            <consortium name="The Broad Institute Genome Sequencing Center for Infectious Disease"/>
            <person name="Wu L."/>
            <person name="Ma J."/>
        </authorList>
    </citation>
    <scope>NUCLEOTIDE SEQUENCE [LARGE SCALE GENOMIC DNA]</scope>
    <source>
        <strain evidence="3 4">JCM 14969</strain>
    </source>
</reference>